<evidence type="ECO:0000313" key="3">
    <source>
        <dbReference type="Proteomes" id="UP000017984"/>
    </source>
</evidence>
<name>V6JEU7_STRRC</name>
<evidence type="ECO:0000313" key="2">
    <source>
        <dbReference type="EMBL" id="EST18437.1"/>
    </source>
</evidence>
<dbReference type="HOGENOM" id="CLU_3240387_0_0_11"/>
<dbReference type="EMBL" id="AWQX01000391">
    <property type="protein sequence ID" value="EST18437.1"/>
    <property type="molecule type" value="Genomic_DNA"/>
</dbReference>
<keyword evidence="3" id="KW-1185">Reference proteome</keyword>
<feature type="compositionally biased region" description="Polar residues" evidence="1">
    <location>
        <begin position="20"/>
        <end position="31"/>
    </location>
</feature>
<accession>V6JEU7</accession>
<feature type="region of interest" description="Disordered" evidence="1">
    <location>
        <begin position="16"/>
        <end position="43"/>
    </location>
</feature>
<proteinExistence type="predicted"/>
<organism evidence="2 3">
    <name type="scientific">Streptomyces roseochromogenus subsp. oscitans DS 12.976</name>
    <dbReference type="NCBI Taxonomy" id="1352936"/>
    <lineage>
        <taxon>Bacteria</taxon>
        <taxon>Bacillati</taxon>
        <taxon>Actinomycetota</taxon>
        <taxon>Actinomycetes</taxon>
        <taxon>Kitasatosporales</taxon>
        <taxon>Streptomycetaceae</taxon>
        <taxon>Streptomyces</taxon>
    </lineage>
</organism>
<dbReference type="Proteomes" id="UP000017984">
    <property type="component" value="Chromosome"/>
</dbReference>
<comment type="caution">
    <text evidence="2">The sequence shown here is derived from an EMBL/GenBank/DDBJ whole genome shotgun (WGS) entry which is preliminary data.</text>
</comment>
<protein>
    <submittedName>
        <fullName evidence="2">Uncharacterized protein</fullName>
    </submittedName>
</protein>
<gene>
    <name evidence="2" type="ORF">M878_44785</name>
</gene>
<evidence type="ECO:0000256" key="1">
    <source>
        <dbReference type="SAM" id="MobiDB-lite"/>
    </source>
</evidence>
<dbReference type="AlphaFoldDB" id="V6JEU7"/>
<reference evidence="2 3" key="1">
    <citation type="journal article" date="2014" name="Genome Announc.">
        <title>Draft Genome Sequence of Streptomyces roseochromogenes subsp. oscitans DS 12.976, Producer of the Aminocoumarin Antibiotic Clorobiocin.</title>
        <authorList>
            <person name="Ruckert C."/>
            <person name="Kalinowski J."/>
            <person name="Heide L."/>
            <person name="Apel A.K."/>
        </authorList>
    </citation>
    <scope>NUCLEOTIDE SEQUENCE [LARGE SCALE GENOMIC DNA]</scope>
    <source>
        <strain evidence="2 3">DS 12.976</strain>
    </source>
</reference>
<sequence>MALSAGWSLDGNQVEAALGSQATKTPSSEPNTIGPLRGWGTRS</sequence>